<dbReference type="EC" id="5.4.99.-" evidence="3"/>
<feature type="domain" description="Pseudouridine synthase RsuA/RluA-like" evidence="2">
    <location>
        <begin position="359"/>
        <end position="506"/>
    </location>
</feature>
<geneLocation type="plasmid" evidence="3">
    <name>p-HB236076</name>
</geneLocation>
<evidence type="ECO:0000256" key="1">
    <source>
        <dbReference type="SAM" id="MobiDB-lite"/>
    </source>
</evidence>
<dbReference type="PANTHER" id="PTHR21600:SF89">
    <property type="entry name" value="RIBOSOMAL LARGE SUBUNIT PSEUDOURIDINE SYNTHASE A"/>
    <property type="match status" value="1"/>
</dbReference>
<dbReference type="SUPFAM" id="SSF55120">
    <property type="entry name" value="Pseudouridine synthase"/>
    <property type="match status" value="1"/>
</dbReference>
<keyword evidence="3" id="KW-0614">Plasmid</keyword>
<evidence type="ECO:0000313" key="3">
    <source>
        <dbReference type="EMBL" id="XDK27014.1"/>
    </source>
</evidence>
<sequence length="556" mass="63541">MSVVSPYFTALEPMDSELPSQFTFPFFYQPHPLAVQAANDLKARRLKAPAWNQTENQNGKMFGVLVVISPTGQVGYLAAFSGKIDDQNHWPGFVPPVFDLLEHDDFYRTKRQRIQNLSDELATWQRQQKPELERLTQQLEQQTQYWQTKITDQQALNAQRRAQRKQARQDAQSRLNGRELTHYLNELGQQSVDDKRAVSQLKAQRDQSLATLNQAIKAINDELIGKEQQRAHASLLLQKDIFAQYHFLNAEGESQDLLAIFSETKTPIPPAGAGECAAPKLLQWAYQHHYTPVALAEFWWGSSPKSEIRKHEHYYPSCQSKCLPILTHMLKGLNVEDDPLKKNPAENKSFEIIYQDEAIVVVNKPADFLSVPGRHIKDSVFTRLQQQFPNAEGPFVIHRLDMATSGLLIFALTKRANRNLQKQFITRKVKKTYWARVQGPLSTQSGEIHLPLTADLYDSPRQKVCEEQGKAAHTEWHVIEQTEAYTLLTLIPHTGRTHQLRVHCAHHKGLNTPIIGDDLYGKPAQRLFLHAGQLELLHPYTHQAMTFNAPCSFYTP</sequence>
<dbReference type="CDD" id="cd02869">
    <property type="entry name" value="PseudoU_synth_RluA_like"/>
    <property type="match status" value="1"/>
</dbReference>
<evidence type="ECO:0000259" key="2">
    <source>
        <dbReference type="Pfam" id="PF00849"/>
    </source>
</evidence>
<dbReference type="GO" id="GO:0140098">
    <property type="term" value="F:catalytic activity, acting on RNA"/>
    <property type="evidence" value="ECO:0007669"/>
    <property type="project" value="UniProtKB-ARBA"/>
</dbReference>
<dbReference type="Gene3D" id="3.30.2350.10">
    <property type="entry name" value="Pseudouridine synthase"/>
    <property type="match status" value="1"/>
</dbReference>
<dbReference type="InterPro" id="IPR050188">
    <property type="entry name" value="RluA_PseudoU_synthase"/>
</dbReference>
<dbReference type="EMBL" id="CP162602">
    <property type="protein sequence ID" value="XDK27014.1"/>
    <property type="molecule type" value="Genomic_DNA"/>
</dbReference>
<proteinExistence type="predicted"/>
<dbReference type="InterPro" id="IPR020103">
    <property type="entry name" value="PsdUridine_synth_cat_dom_sf"/>
</dbReference>
<name>A0AB39HK22_9VIBR</name>
<dbReference type="KEGG" id="vih:AB0763_14705"/>
<dbReference type="InterPro" id="IPR006145">
    <property type="entry name" value="PsdUridine_synth_RsuA/RluA"/>
</dbReference>
<dbReference type="PROSITE" id="PS01129">
    <property type="entry name" value="PSI_RLU"/>
    <property type="match status" value="1"/>
</dbReference>
<accession>A0AB39HK22</accession>
<protein>
    <submittedName>
        <fullName evidence="3">RluA family pseudouridine synthase</fullName>
        <ecNumber evidence="3">5.4.99.-</ecNumber>
    </submittedName>
</protein>
<dbReference type="GO" id="GO:0003723">
    <property type="term" value="F:RNA binding"/>
    <property type="evidence" value="ECO:0007669"/>
    <property type="project" value="InterPro"/>
</dbReference>
<dbReference type="PANTHER" id="PTHR21600">
    <property type="entry name" value="MITOCHONDRIAL RNA PSEUDOURIDINE SYNTHASE"/>
    <property type="match status" value="1"/>
</dbReference>
<gene>
    <name evidence="3" type="ORF">AB0763_14705</name>
</gene>
<reference evidence="3" key="1">
    <citation type="submission" date="2024-07" db="EMBL/GenBank/DDBJ databases">
        <title>Genome Analysis of a Potential Novel Vibrio Species Secreting pH- and Thermo-stable Alginate Lyase and its Application in Producing Alginate Oligosaccharides.</title>
        <authorList>
            <person name="Huang H."/>
            <person name="Bao K."/>
        </authorList>
    </citation>
    <scope>NUCLEOTIDE SEQUENCE</scope>
    <source>
        <strain evidence="3">HB236076</strain>
        <plasmid evidence="3">p-HB236076</plasmid>
    </source>
</reference>
<feature type="region of interest" description="Disordered" evidence="1">
    <location>
        <begin position="156"/>
        <end position="175"/>
    </location>
</feature>
<dbReference type="RefSeq" id="WP_306099192.1">
    <property type="nucleotide sequence ID" value="NZ_CP162602.1"/>
</dbReference>
<dbReference type="AlphaFoldDB" id="A0AB39HK22"/>
<dbReference type="GO" id="GO:0000455">
    <property type="term" value="P:enzyme-directed rRNA pseudouridine synthesis"/>
    <property type="evidence" value="ECO:0007669"/>
    <property type="project" value="TreeGrafter"/>
</dbReference>
<keyword evidence="3" id="KW-0413">Isomerase</keyword>
<dbReference type="Pfam" id="PF00849">
    <property type="entry name" value="PseudoU_synth_2"/>
    <property type="match status" value="1"/>
</dbReference>
<dbReference type="InterPro" id="IPR006224">
    <property type="entry name" value="PsdUridine_synth_RluA-like_CS"/>
</dbReference>
<dbReference type="GO" id="GO:0009982">
    <property type="term" value="F:pseudouridine synthase activity"/>
    <property type="evidence" value="ECO:0007669"/>
    <property type="project" value="InterPro"/>
</dbReference>
<organism evidence="3">
    <name type="scientific">Vibrio sp. HB236076</name>
    <dbReference type="NCBI Taxonomy" id="3232307"/>
    <lineage>
        <taxon>Bacteria</taxon>
        <taxon>Pseudomonadati</taxon>
        <taxon>Pseudomonadota</taxon>
        <taxon>Gammaproteobacteria</taxon>
        <taxon>Vibrionales</taxon>
        <taxon>Vibrionaceae</taxon>
        <taxon>Vibrio</taxon>
    </lineage>
</organism>